<keyword evidence="4 9" id="KW-0067">ATP-binding</keyword>
<feature type="domain" description="UvrD-like helicase ATP-binding" evidence="10">
    <location>
        <begin position="256"/>
        <end position="564"/>
    </location>
</feature>
<dbReference type="GO" id="GO:0003677">
    <property type="term" value="F:DNA binding"/>
    <property type="evidence" value="ECO:0007669"/>
    <property type="project" value="InterPro"/>
</dbReference>
<evidence type="ECO:0000256" key="8">
    <source>
        <dbReference type="ARBA" id="ARBA00048988"/>
    </source>
</evidence>
<evidence type="ECO:0000256" key="7">
    <source>
        <dbReference type="ARBA" id="ARBA00034808"/>
    </source>
</evidence>
<dbReference type="GO" id="GO:0046983">
    <property type="term" value="F:protein dimerization activity"/>
    <property type="evidence" value="ECO:0007669"/>
    <property type="project" value="InterPro"/>
</dbReference>
<dbReference type="Pfam" id="PF07730">
    <property type="entry name" value="HisKA_3"/>
    <property type="match status" value="1"/>
</dbReference>
<keyword evidence="2 9" id="KW-0378">Hydrolase</keyword>
<evidence type="ECO:0000313" key="11">
    <source>
        <dbReference type="EMBL" id="XCH31985.1"/>
    </source>
</evidence>
<reference evidence="11" key="1">
    <citation type="submission" date="2024-06" db="EMBL/GenBank/DDBJ databases">
        <title>Complete genome sequence of the cellulolytic actinobacterium, Cellulosimicrobium ES-005.</title>
        <authorList>
            <person name="Matthews C.T."/>
            <person name="Underwood K.D."/>
            <person name="Ghanchi K.M."/>
            <person name="Fields S.D."/>
            <person name="Gardner S.G."/>
        </authorList>
    </citation>
    <scope>NUCLEOTIDE SEQUENCE</scope>
    <source>
        <strain evidence="11">ES-005</strain>
    </source>
</reference>
<dbReference type="InterPro" id="IPR014016">
    <property type="entry name" value="UvrD-like_ATP-bd"/>
</dbReference>
<dbReference type="PANTHER" id="PTHR11070:SF45">
    <property type="entry name" value="DNA 3'-5' HELICASE"/>
    <property type="match status" value="1"/>
</dbReference>
<dbReference type="InterPro" id="IPR027417">
    <property type="entry name" value="P-loop_NTPase"/>
</dbReference>
<dbReference type="Gene3D" id="3.30.565.10">
    <property type="entry name" value="Histidine kinase-like ATPase, C-terminal domain"/>
    <property type="match status" value="1"/>
</dbReference>
<organism evidence="11">
    <name type="scientific">Cellulosimicrobium sp. ES-005</name>
    <dbReference type="NCBI Taxonomy" id="3163031"/>
    <lineage>
        <taxon>Bacteria</taxon>
        <taxon>Bacillati</taxon>
        <taxon>Actinomycetota</taxon>
        <taxon>Actinomycetes</taxon>
        <taxon>Micrococcales</taxon>
        <taxon>Promicromonosporaceae</taxon>
        <taxon>Cellulosimicrobium</taxon>
    </lineage>
</organism>
<protein>
    <recommendedName>
        <fullName evidence="7">DNA 3'-5' helicase</fullName>
        <ecNumber evidence="7">5.6.2.4</ecNumber>
    </recommendedName>
</protein>
<gene>
    <name evidence="11" type="ORF">ABRQ22_10035</name>
</gene>
<dbReference type="Gene3D" id="3.40.50.300">
    <property type="entry name" value="P-loop containing nucleotide triphosphate hydrolases"/>
    <property type="match status" value="2"/>
</dbReference>
<dbReference type="InterPro" id="IPR011712">
    <property type="entry name" value="Sig_transdc_His_kin_sub3_dim/P"/>
</dbReference>
<dbReference type="CDD" id="cd16917">
    <property type="entry name" value="HATPase_UhpB-NarQ-NarX-like"/>
    <property type="match status" value="1"/>
</dbReference>
<evidence type="ECO:0000256" key="3">
    <source>
        <dbReference type="ARBA" id="ARBA00022806"/>
    </source>
</evidence>
<evidence type="ECO:0000256" key="2">
    <source>
        <dbReference type="ARBA" id="ARBA00022801"/>
    </source>
</evidence>
<comment type="catalytic activity">
    <reaction evidence="6">
        <text>Couples ATP hydrolysis with the unwinding of duplex DNA by translocating in the 3'-5' direction.</text>
        <dbReference type="EC" id="5.6.2.4"/>
    </reaction>
</comment>
<dbReference type="GO" id="GO:0000725">
    <property type="term" value="P:recombinational repair"/>
    <property type="evidence" value="ECO:0007669"/>
    <property type="project" value="TreeGrafter"/>
</dbReference>
<comment type="catalytic activity">
    <reaction evidence="8">
        <text>ATP + H2O = ADP + phosphate + H(+)</text>
        <dbReference type="Rhea" id="RHEA:13065"/>
        <dbReference type="ChEBI" id="CHEBI:15377"/>
        <dbReference type="ChEBI" id="CHEBI:15378"/>
        <dbReference type="ChEBI" id="CHEBI:30616"/>
        <dbReference type="ChEBI" id="CHEBI:43474"/>
        <dbReference type="ChEBI" id="CHEBI:456216"/>
        <dbReference type="EC" id="5.6.2.4"/>
    </reaction>
</comment>
<dbReference type="InterPro" id="IPR000212">
    <property type="entry name" value="DNA_helicase_UvrD/REP"/>
</dbReference>
<dbReference type="EMBL" id="CP159290">
    <property type="protein sequence ID" value="XCH31985.1"/>
    <property type="molecule type" value="Genomic_DNA"/>
</dbReference>
<dbReference type="GO" id="GO:0004527">
    <property type="term" value="F:exonuclease activity"/>
    <property type="evidence" value="ECO:0007669"/>
    <property type="project" value="UniProtKB-KW"/>
</dbReference>
<dbReference type="SUPFAM" id="SSF52540">
    <property type="entry name" value="P-loop containing nucleoside triphosphate hydrolases"/>
    <property type="match status" value="1"/>
</dbReference>
<evidence type="ECO:0000256" key="1">
    <source>
        <dbReference type="ARBA" id="ARBA00022741"/>
    </source>
</evidence>
<dbReference type="GO" id="GO:0000155">
    <property type="term" value="F:phosphorelay sensor kinase activity"/>
    <property type="evidence" value="ECO:0007669"/>
    <property type="project" value="InterPro"/>
</dbReference>
<dbReference type="Pfam" id="PF13245">
    <property type="entry name" value="AAA_19"/>
    <property type="match status" value="1"/>
</dbReference>
<dbReference type="GO" id="GO:0016020">
    <property type="term" value="C:membrane"/>
    <property type="evidence" value="ECO:0007669"/>
    <property type="project" value="InterPro"/>
</dbReference>
<evidence type="ECO:0000256" key="5">
    <source>
        <dbReference type="ARBA" id="ARBA00023235"/>
    </source>
</evidence>
<evidence type="ECO:0000256" key="9">
    <source>
        <dbReference type="PROSITE-ProRule" id="PRU00560"/>
    </source>
</evidence>
<keyword evidence="3 9" id="KW-0347">Helicase</keyword>
<dbReference type="InterPro" id="IPR036890">
    <property type="entry name" value="HATPase_C_sf"/>
</dbReference>
<keyword evidence="11" id="KW-0269">Exonuclease</keyword>
<dbReference type="AlphaFoldDB" id="A0AAU8G6Q7"/>
<dbReference type="RefSeq" id="WP_353709409.1">
    <property type="nucleotide sequence ID" value="NZ_CP159290.1"/>
</dbReference>
<keyword evidence="5" id="KW-0413">Isomerase</keyword>
<evidence type="ECO:0000259" key="10">
    <source>
        <dbReference type="PROSITE" id="PS51198"/>
    </source>
</evidence>
<dbReference type="InterPro" id="IPR014017">
    <property type="entry name" value="DNA_helicase_UvrD-like_C"/>
</dbReference>
<dbReference type="Gene3D" id="1.20.5.1930">
    <property type="match status" value="1"/>
</dbReference>
<keyword evidence="1 9" id="KW-0547">Nucleotide-binding</keyword>
<dbReference type="EC" id="5.6.2.4" evidence="7"/>
<dbReference type="GO" id="GO:0005524">
    <property type="term" value="F:ATP binding"/>
    <property type="evidence" value="ECO:0007669"/>
    <property type="project" value="UniProtKB-UniRule"/>
</dbReference>
<feature type="binding site" evidence="9">
    <location>
        <begin position="277"/>
        <end position="284"/>
    </location>
    <ligand>
        <name>ATP</name>
        <dbReference type="ChEBI" id="CHEBI:30616"/>
    </ligand>
</feature>
<evidence type="ECO:0000256" key="4">
    <source>
        <dbReference type="ARBA" id="ARBA00022840"/>
    </source>
</evidence>
<name>A0AAU8G6Q7_9MICO</name>
<dbReference type="PROSITE" id="PS51198">
    <property type="entry name" value="UVRD_HELICASE_ATP_BIND"/>
    <property type="match status" value="1"/>
</dbReference>
<dbReference type="PANTHER" id="PTHR11070">
    <property type="entry name" value="UVRD / RECB / PCRA DNA HELICASE FAMILY MEMBER"/>
    <property type="match status" value="1"/>
</dbReference>
<evidence type="ECO:0000256" key="6">
    <source>
        <dbReference type="ARBA" id="ARBA00034617"/>
    </source>
</evidence>
<proteinExistence type="predicted"/>
<dbReference type="GO" id="GO:0043138">
    <property type="term" value="F:3'-5' DNA helicase activity"/>
    <property type="evidence" value="ECO:0007669"/>
    <property type="project" value="UniProtKB-EC"/>
</dbReference>
<accession>A0AAU8G6Q7</accession>
<dbReference type="Pfam" id="PF13361">
    <property type="entry name" value="UvrD_C"/>
    <property type="match status" value="2"/>
</dbReference>
<keyword evidence="11" id="KW-0540">Nuclease</keyword>
<sequence>MPQVIIPADIPSLDGSVRSQAYAFIDKLRKDDTTPGLHIEPMEQAADKRARTGRVNRYWRAVLIKLTGSDDEPRYIYLGTFPHDEAIAYARSVVFQRNPHTSLPEVIRVDPAGVAAAEHPAPAASADGDVDAPGVPVLQVLGITFEDLLDLGIASLTAHEAILAADQDRLLDVALAAPSAVQTDALLLLGDGTSVDQVRAGYQADTVAVDTGHDTDDDLIGALDHPASRMLFAYLEDDDDLRAAIEDENFAHWRVFLHPEQREHATASTRGAFRLSGGAGTGKTVVLLHRARHLHAQDPTARIVLTTYNKTLAASLRAHLLLLDKTVRIAKQLGEPGVYIGTVDAISWRLVSRAAEYGLDVQHAATELLGRPRTQVVQATAHGAWDAALWGAGGALAPSVRTADFLAAEYGTVVVPGRIATEDQYLQVRRQGRGVALARAQRLAVWDVIEAYRAAAAGAGTTDYDEKAMIAAAALDVSAAATARRVADHVLVDEAQDLTPARLVLLRALVAAGPDDLFLAEDSQQRIYAPRTVLSRHGIHVVGRSRRLRLNYRTTAQNLDYATSILAGHETLDMEDGLVDGAGSRSARSGPPPVVEGYDTLDEAHETIVRTVRDWLADGTAPETIAVLVRTGNDGTTLSRNLTQHDVPNQYYGANDTPGAGRVAIMTMHRSKGMEFRNVLVFGATAESLKAVDRSPEGDRPDVLQRERSLLYVATTRARDRVAVVWDGAANGLLPEPRSRDTHAGELQEHPVTTEGAVRAAGQVTGIDEREALARDALAREVHDTVGYSLAQIAMQASVLETVAGNDPTVREAFAFIRAAAARAGAELRGVLTTLRTGADGLAAVSFDDLTVLLSDLKDRGARIVSNVAIADGDTAHSTVTRTCYRIVQESVTNALKHAPQMPIDITLRGAPETGVTLVVQNPLLDGAGASLAPRPRSGIAGMADRAALAGGTLSAGVVAGRFVVDARLPWTSVGDHAR</sequence>